<keyword evidence="5" id="KW-1185">Reference proteome</keyword>
<evidence type="ECO:0000256" key="2">
    <source>
        <dbReference type="PROSITE-ProRule" id="PRU00335"/>
    </source>
</evidence>
<dbReference type="PRINTS" id="PR00455">
    <property type="entry name" value="HTHTETR"/>
</dbReference>
<proteinExistence type="predicted"/>
<dbReference type="PANTHER" id="PTHR30055">
    <property type="entry name" value="HTH-TYPE TRANSCRIPTIONAL REGULATOR RUTR"/>
    <property type="match status" value="1"/>
</dbReference>
<keyword evidence="1 2" id="KW-0238">DNA-binding</keyword>
<sequence length="215" mass="23420">MEKSKHVRNRRGERSREEILDVASRIMADRGYAATSISDLCREAGLPKSAIYHHFESKAGLLTAVMARGAQGFFDGMRARHGSGPDGGTPRERIRWYLERTGEAFLEHREFLALLLILLMSNEAADAPDAEKVVTDVRAEGLAYMAHMVESSFAPEGPEIARAVADAIATFGISGFDGAFVALQADPARTMSAEMEILAEAMAALGESRAARLRH</sequence>
<accession>A0ABN1QI51</accession>
<evidence type="ECO:0000259" key="3">
    <source>
        <dbReference type="PROSITE" id="PS50977"/>
    </source>
</evidence>
<evidence type="ECO:0000313" key="4">
    <source>
        <dbReference type="EMBL" id="GAA0943056.1"/>
    </source>
</evidence>
<evidence type="ECO:0000256" key="1">
    <source>
        <dbReference type="ARBA" id="ARBA00023125"/>
    </source>
</evidence>
<dbReference type="EMBL" id="BAAAHH010000004">
    <property type="protein sequence ID" value="GAA0943056.1"/>
    <property type="molecule type" value="Genomic_DNA"/>
</dbReference>
<dbReference type="InterPro" id="IPR001647">
    <property type="entry name" value="HTH_TetR"/>
</dbReference>
<dbReference type="Proteomes" id="UP001500665">
    <property type="component" value="Unassembled WGS sequence"/>
</dbReference>
<dbReference type="PROSITE" id="PS50977">
    <property type="entry name" value="HTH_TETR_2"/>
    <property type="match status" value="1"/>
</dbReference>
<dbReference type="RefSeq" id="WP_344238116.1">
    <property type="nucleotide sequence ID" value="NZ_BAAAHH010000004.1"/>
</dbReference>
<reference evidence="4 5" key="1">
    <citation type="journal article" date="2019" name="Int. J. Syst. Evol. Microbiol.">
        <title>The Global Catalogue of Microorganisms (GCM) 10K type strain sequencing project: providing services to taxonomists for standard genome sequencing and annotation.</title>
        <authorList>
            <consortium name="The Broad Institute Genomics Platform"/>
            <consortium name="The Broad Institute Genome Sequencing Center for Infectious Disease"/>
            <person name="Wu L."/>
            <person name="Ma J."/>
        </authorList>
    </citation>
    <scope>NUCLEOTIDE SEQUENCE [LARGE SCALE GENOMIC DNA]</scope>
    <source>
        <strain evidence="4 5">JCM 10696</strain>
    </source>
</reference>
<dbReference type="Gene3D" id="1.10.357.10">
    <property type="entry name" value="Tetracycline Repressor, domain 2"/>
    <property type="match status" value="1"/>
</dbReference>
<protein>
    <submittedName>
        <fullName evidence="4">TetR/AcrR family transcriptional regulator</fullName>
    </submittedName>
</protein>
<feature type="DNA-binding region" description="H-T-H motif" evidence="2">
    <location>
        <begin position="36"/>
        <end position="55"/>
    </location>
</feature>
<name>A0ABN1QI51_9ACTN</name>
<dbReference type="InterPro" id="IPR050109">
    <property type="entry name" value="HTH-type_TetR-like_transc_reg"/>
</dbReference>
<feature type="domain" description="HTH tetR-type" evidence="3">
    <location>
        <begin position="13"/>
        <end position="73"/>
    </location>
</feature>
<organism evidence="4 5">
    <name type="scientific">Actinocorallia libanotica</name>
    <dbReference type="NCBI Taxonomy" id="46162"/>
    <lineage>
        <taxon>Bacteria</taxon>
        <taxon>Bacillati</taxon>
        <taxon>Actinomycetota</taxon>
        <taxon>Actinomycetes</taxon>
        <taxon>Streptosporangiales</taxon>
        <taxon>Thermomonosporaceae</taxon>
        <taxon>Actinocorallia</taxon>
    </lineage>
</organism>
<dbReference type="InterPro" id="IPR009057">
    <property type="entry name" value="Homeodomain-like_sf"/>
</dbReference>
<dbReference type="PANTHER" id="PTHR30055:SF209">
    <property type="entry name" value="POSSIBLE TRANSCRIPTIONAL REGULATORY PROTEIN (PROBABLY TETR-FAMILY)"/>
    <property type="match status" value="1"/>
</dbReference>
<gene>
    <name evidence="4" type="ORF">GCM10009550_14750</name>
</gene>
<evidence type="ECO:0000313" key="5">
    <source>
        <dbReference type="Proteomes" id="UP001500665"/>
    </source>
</evidence>
<comment type="caution">
    <text evidence="4">The sequence shown here is derived from an EMBL/GenBank/DDBJ whole genome shotgun (WGS) entry which is preliminary data.</text>
</comment>
<dbReference type="Pfam" id="PF00440">
    <property type="entry name" value="TetR_N"/>
    <property type="match status" value="1"/>
</dbReference>
<dbReference type="SUPFAM" id="SSF46689">
    <property type="entry name" value="Homeodomain-like"/>
    <property type="match status" value="1"/>
</dbReference>